<proteinExistence type="predicted"/>
<feature type="compositionally biased region" description="Polar residues" evidence="1">
    <location>
        <begin position="10"/>
        <end position="24"/>
    </location>
</feature>
<dbReference type="Proteomes" id="UP001283361">
    <property type="component" value="Unassembled WGS sequence"/>
</dbReference>
<name>A0AAE0ZUR7_9GAST</name>
<accession>A0AAE0ZUR7</accession>
<reference evidence="2" key="1">
    <citation type="journal article" date="2023" name="G3 (Bethesda)">
        <title>A reference genome for the long-term kleptoplast-retaining sea slug Elysia crispata morphotype clarki.</title>
        <authorList>
            <person name="Eastman K.E."/>
            <person name="Pendleton A.L."/>
            <person name="Shaikh M.A."/>
            <person name="Suttiyut T."/>
            <person name="Ogas R."/>
            <person name="Tomko P."/>
            <person name="Gavelis G."/>
            <person name="Widhalm J.R."/>
            <person name="Wisecaver J.H."/>
        </authorList>
    </citation>
    <scope>NUCLEOTIDE SEQUENCE</scope>
    <source>
        <strain evidence="2">ECLA1</strain>
    </source>
</reference>
<dbReference type="AlphaFoldDB" id="A0AAE0ZUR7"/>
<sequence length="178" mass="20120">MPASPPPTPRLSQGVTNNTDQALNSPAEDVRLYLAKKVRVDINTDSLTPQSPMPNDDDDEEEEEEEEEEDDVDDDNDDDEEEDDDDDNDDDDDEEEEEREEEEEDDGNVSHLRITLLLATFISQDQWCQASNVLIGPPMPCSALNGLNVLLPVKRTLFRRTMGKGNWGRTLTDKGPRF</sequence>
<feature type="region of interest" description="Disordered" evidence="1">
    <location>
        <begin position="1"/>
        <end position="27"/>
    </location>
</feature>
<dbReference type="EMBL" id="JAWDGP010003252">
    <property type="protein sequence ID" value="KAK3776004.1"/>
    <property type="molecule type" value="Genomic_DNA"/>
</dbReference>
<protein>
    <submittedName>
        <fullName evidence="2">Uncharacterized protein</fullName>
    </submittedName>
</protein>
<comment type="caution">
    <text evidence="2">The sequence shown here is derived from an EMBL/GenBank/DDBJ whole genome shotgun (WGS) entry which is preliminary data.</text>
</comment>
<feature type="region of interest" description="Disordered" evidence="1">
    <location>
        <begin position="39"/>
        <end position="111"/>
    </location>
</feature>
<keyword evidence="3" id="KW-1185">Reference proteome</keyword>
<evidence type="ECO:0000313" key="2">
    <source>
        <dbReference type="EMBL" id="KAK3776004.1"/>
    </source>
</evidence>
<evidence type="ECO:0000256" key="1">
    <source>
        <dbReference type="SAM" id="MobiDB-lite"/>
    </source>
</evidence>
<organism evidence="2 3">
    <name type="scientific">Elysia crispata</name>
    <name type="common">lettuce slug</name>
    <dbReference type="NCBI Taxonomy" id="231223"/>
    <lineage>
        <taxon>Eukaryota</taxon>
        <taxon>Metazoa</taxon>
        <taxon>Spiralia</taxon>
        <taxon>Lophotrochozoa</taxon>
        <taxon>Mollusca</taxon>
        <taxon>Gastropoda</taxon>
        <taxon>Heterobranchia</taxon>
        <taxon>Euthyneura</taxon>
        <taxon>Panpulmonata</taxon>
        <taxon>Sacoglossa</taxon>
        <taxon>Placobranchoidea</taxon>
        <taxon>Plakobranchidae</taxon>
        <taxon>Elysia</taxon>
    </lineage>
</organism>
<feature type="compositionally biased region" description="Acidic residues" evidence="1">
    <location>
        <begin position="55"/>
        <end position="107"/>
    </location>
</feature>
<gene>
    <name evidence="2" type="ORF">RRG08_044388</name>
</gene>
<evidence type="ECO:0000313" key="3">
    <source>
        <dbReference type="Proteomes" id="UP001283361"/>
    </source>
</evidence>